<sequence length="465" mass="52765">MNEESCCADDYRRFVHQMTGRVRSRYHPEYAGWLRQSTWNQRDFKRSPEMIVRARTVEDIVETIHFARKHRHEITVRAGGHSYGGCFLRTNNILLDISALQEIAIDPASATARIGPGVTARELSSVLREHRLAFPTGHGGNVALSGFLLGGGMGINATTWGGMSVFNIESMDLITADGQLRHVSPDEEPDLFWAARGAGPNAFFVVVRFYLKCHPLPRAITNNIYQLPYSALNLLLEFIEAKSGDTRLQIMIAITPPQPNQQSTIVLNTIAFTDTIVESTALQQEFIQHIPHDIITPLALDPESSFEKIYQQGEGMLVNRRFRSDNIITNAIHQVKQVIDTFLPEQPSPNGITLLVWRGEQRFPDAAYSVRGRFFVSTYLQWDDASDDDDNCRWLQNFYDRLAPLSSGCYINEFDLESRSDQIERCYAPESWQRLQHLRQLADPMSIFADIRFLAQEILGTKSIS</sequence>
<dbReference type="SUPFAM" id="SSF56176">
    <property type="entry name" value="FAD-binding/transporter-associated domain-like"/>
    <property type="match status" value="1"/>
</dbReference>
<dbReference type="InterPro" id="IPR036318">
    <property type="entry name" value="FAD-bd_PCMH-like_sf"/>
</dbReference>
<evidence type="ECO:0000256" key="3">
    <source>
        <dbReference type="ARBA" id="ARBA00022630"/>
    </source>
</evidence>
<evidence type="ECO:0000256" key="1">
    <source>
        <dbReference type="ARBA" id="ARBA00001974"/>
    </source>
</evidence>
<dbReference type="InterPro" id="IPR006093">
    <property type="entry name" value="Oxy_OxRdtase_FAD_BS"/>
</dbReference>
<dbReference type="InterPro" id="IPR016167">
    <property type="entry name" value="FAD-bd_PCMH_sub1"/>
</dbReference>
<evidence type="ECO:0000256" key="5">
    <source>
        <dbReference type="ARBA" id="ARBA00023002"/>
    </source>
</evidence>
<dbReference type="RefSeq" id="WP_048619329.1">
    <property type="nucleotide sequence ID" value="NZ_CABMLM010000026.1"/>
</dbReference>
<evidence type="ECO:0000313" key="8">
    <source>
        <dbReference type="Proteomes" id="UP000040088"/>
    </source>
</evidence>
<dbReference type="PROSITE" id="PS51387">
    <property type="entry name" value="FAD_PCMH"/>
    <property type="match status" value="1"/>
</dbReference>
<evidence type="ECO:0000313" key="7">
    <source>
        <dbReference type="EMBL" id="CNK99617.1"/>
    </source>
</evidence>
<dbReference type="GO" id="GO:0018530">
    <property type="term" value="F:(R)-6-hydroxynicotine oxidase activity"/>
    <property type="evidence" value="ECO:0007669"/>
    <property type="project" value="UniProtKB-EC"/>
</dbReference>
<dbReference type="Gene3D" id="3.40.462.20">
    <property type="match status" value="1"/>
</dbReference>
<organism evidence="7 8">
    <name type="scientific">Yersinia aleksiciae</name>
    <dbReference type="NCBI Taxonomy" id="263819"/>
    <lineage>
        <taxon>Bacteria</taxon>
        <taxon>Pseudomonadati</taxon>
        <taxon>Pseudomonadota</taxon>
        <taxon>Gammaproteobacteria</taxon>
        <taxon>Enterobacterales</taxon>
        <taxon>Yersiniaceae</taxon>
        <taxon>Yersinia</taxon>
    </lineage>
</organism>
<name>A0A0T9TSF9_YERAE</name>
<reference evidence="8" key="1">
    <citation type="submission" date="2015-03" db="EMBL/GenBank/DDBJ databases">
        <authorList>
            <consortium name="Pathogen Informatics"/>
        </authorList>
    </citation>
    <scope>NUCLEOTIDE SEQUENCE [LARGE SCALE GENOMIC DNA]</scope>
    <source>
        <strain evidence="8">IP27925</strain>
    </source>
</reference>
<proteinExistence type="inferred from homology"/>
<dbReference type="AlphaFoldDB" id="A0A0T9TSF9"/>
<evidence type="ECO:0000256" key="4">
    <source>
        <dbReference type="ARBA" id="ARBA00022827"/>
    </source>
</evidence>
<keyword evidence="5 7" id="KW-0560">Oxidoreductase</keyword>
<dbReference type="EMBL" id="CQEM01000006">
    <property type="protein sequence ID" value="CNK99617.1"/>
    <property type="molecule type" value="Genomic_DNA"/>
</dbReference>
<dbReference type="InterPro" id="IPR006094">
    <property type="entry name" value="Oxid_FAD_bind_N"/>
</dbReference>
<dbReference type="InterPro" id="IPR016169">
    <property type="entry name" value="FAD-bd_PCMH_sub2"/>
</dbReference>
<gene>
    <name evidence="7" type="primary">glcD2_1</name>
    <name evidence="7" type="ORF">ERS008460_01529</name>
</gene>
<dbReference type="Gene3D" id="3.30.43.10">
    <property type="entry name" value="Uridine Diphospho-n-acetylenolpyruvylglucosamine Reductase, domain 2"/>
    <property type="match status" value="1"/>
</dbReference>
<dbReference type="PROSITE" id="PS00862">
    <property type="entry name" value="OX2_COVAL_FAD"/>
    <property type="match status" value="1"/>
</dbReference>
<keyword evidence="3" id="KW-0285">Flavoprotein</keyword>
<dbReference type="GO" id="GO:0071949">
    <property type="term" value="F:FAD binding"/>
    <property type="evidence" value="ECO:0007669"/>
    <property type="project" value="InterPro"/>
</dbReference>
<keyword evidence="4" id="KW-0274">FAD</keyword>
<evidence type="ECO:0000259" key="6">
    <source>
        <dbReference type="PROSITE" id="PS51387"/>
    </source>
</evidence>
<dbReference type="InterPro" id="IPR016166">
    <property type="entry name" value="FAD-bd_PCMH"/>
</dbReference>
<comment type="similarity">
    <text evidence="2">Belongs to the oxygen-dependent FAD-linked oxidoreductase family.</text>
</comment>
<dbReference type="GeneID" id="61904682"/>
<dbReference type="Pfam" id="PF01565">
    <property type="entry name" value="FAD_binding_4"/>
    <property type="match status" value="1"/>
</dbReference>
<comment type="cofactor">
    <cofactor evidence="1">
        <name>FAD</name>
        <dbReference type="ChEBI" id="CHEBI:57692"/>
    </cofactor>
</comment>
<accession>A0A0T9TSF9</accession>
<dbReference type="InterPro" id="IPR050416">
    <property type="entry name" value="FAD-linked_Oxidoreductase"/>
</dbReference>
<feature type="domain" description="FAD-binding PCMH-type" evidence="6">
    <location>
        <begin position="44"/>
        <end position="216"/>
    </location>
</feature>
<evidence type="ECO:0000256" key="2">
    <source>
        <dbReference type="ARBA" id="ARBA00005466"/>
    </source>
</evidence>
<protein>
    <submittedName>
        <fullName evidence="7">Oxidoreductase</fullName>
        <ecNumber evidence="7">1.5.3.6</ecNumber>
    </submittedName>
</protein>
<dbReference type="EC" id="1.5.3.6" evidence="7"/>
<dbReference type="PANTHER" id="PTHR42973">
    <property type="entry name" value="BINDING OXIDOREDUCTASE, PUTATIVE (AFU_ORTHOLOGUE AFUA_1G17690)-RELATED"/>
    <property type="match status" value="1"/>
</dbReference>
<dbReference type="Gene3D" id="3.30.465.10">
    <property type="match status" value="1"/>
</dbReference>
<dbReference type="Proteomes" id="UP000040088">
    <property type="component" value="Unassembled WGS sequence"/>
</dbReference>
<dbReference type="PANTHER" id="PTHR42973:SF39">
    <property type="entry name" value="FAD-BINDING PCMH-TYPE DOMAIN-CONTAINING PROTEIN"/>
    <property type="match status" value="1"/>
</dbReference>